<accession>A0A2I0XGE7</accession>
<reference evidence="9 10" key="2">
    <citation type="journal article" date="2017" name="Nature">
        <title>The Apostasia genome and the evolution of orchids.</title>
        <authorList>
            <person name="Zhang G.Q."/>
            <person name="Liu K.W."/>
            <person name="Li Z."/>
            <person name="Lohaus R."/>
            <person name="Hsiao Y.Y."/>
            <person name="Niu S.C."/>
            <person name="Wang J.Y."/>
            <person name="Lin Y.C."/>
            <person name="Xu Q."/>
            <person name="Chen L.J."/>
            <person name="Yoshida K."/>
            <person name="Fujiwara S."/>
            <person name="Wang Z.W."/>
            <person name="Zhang Y.Q."/>
            <person name="Mitsuda N."/>
            <person name="Wang M."/>
            <person name="Liu G.H."/>
            <person name="Pecoraro L."/>
            <person name="Huang H.X."/>
            <person name="Xiao X.J."/>
            <person name="Lin M."/>
            <person name="Wu X.Y."/>
            <person name="Wu W.L."/>
            <person name="Chen Y.Y."/>
            <person name="Chang S.B."/>
            <person name="Sakamoto S."/>
            <person name="Ohme-Takagi M."/>
            <person name="Yagi M."/>
            <person name="Zeng S.J."/>
            <person name="Shen C.Y."/>
            <person name="Yeh C.M."/>
            <person name="Luo Y.B."/>
            <person name="Tsai W.C."/>
            <person name="Van de Peer Y."/>
            <person name="Liu Z.J."/>
        </authorList>
    </citation>
    <scope>NUCLEOTIDE SEQUENCE [LARGE SCALE GENOMIC DNA]</scope>
    <source>
        <tissue evidence="9">The whole plant</tissue>
    </source>
</reference>
<keyword evidence="5" id="KW-0812">Transmembrane</keyword>
<dbReference type="PANTHER" id="PTHR13036:SF0">
    <property type="entry name" value="CHITOBIOSYLDIPHOSPHODOLICHOL BETA-MANNOSYLTRANSFERASE"/>
    <property type="match status" value="1"/>
</dbReference>
<keyword evidence="8" id="KW-0472">Membrane</keyword>
<protein>
    <submittedName>
        <fullName evidence="9">Beta-1,4-mannosyltransferase</fullName>
    </submittedName>
</protein>
<evidence type="ECO:0000256" key="5">
    <source>
        <dbReference type="ARBA" id="ARBA00022692"/>
    </source>
</evidence>
<proteinExistence type="predicted"/>
<evidence type="ECO:0000313" key="9">
    <source>
        <dbReference type="EMBL" id="PKU86970.1"/>
    </source>
</evidence>
<reference evidence="9 10" key="1">
    <citation type="journal article" date="2016" name="Sci. Rep.">
        <title>The Dendrobium catenatum Lindl. genome sequence provides insights into polysaccharide synthase, floral development and adaptive evolution.</title>
        <authorList>
            <person name="Zhang G.Q."/>
            <person name="Xu Q."/>
            <person name="Bian C."/>
            <person name="Tsai W.C."/>
            <person name="Yeh C.M."/>
            <person name="Liu K.W."/>
            <person name="Yoshida K."/>
            <person name="Zhang L.S."/>
            <person name="Chang S.B."/>
            <person name="Chen F."/>
            <person name="Shi Y."/>
            <person name="Su Y.Y."/>
            <person name="Zhang Y.Q."/>
            <person name="Chen L.J."/>
            <person name="Yin Y."/>
            <person name="Lin M."/>
            <person name="Huang H."/>
            <person name="Deng H."/>
            <person name="Wang Z.W."/>
            <person name="Zhu S.L."/>
            <person name="Zhao X."/>
            <person name="Deng C."/>
            <person name="Niu S.C."/>
            <person name="Huang J."/>
            <person name="Wang M."/>
            <person name="Liu G.H."/>
            <person name="Yang H.J."/>
            <person name="Xiao X.J."/>
            <person name="Hsiao Y.Y."/>
            <person name="Wu W.L."/>
            <person name="Chen Y.Y."/>
            <person name="Mitsuda N."/>
            <person name="Ohme-Takagi M."/>
            <person name="Luo Y.B."/>
            <person name="Van de Peer Y."/>
            <person name="Liu Z.J."/>
        </authorList>
    </citation>
    <scope>NUCLEOTIDE SEQUENCE [LARGE SCALE GENOMIC DNA]</scope>
    <source>
        <tissue evidence="9">The whole plant</tissue>
    </source>
</reference>
<dbReference type="EMBL" id="KZ501902">
    <property type="protein sequence ID" value="PKU86970.1"/>
    <property type="molecule type" value="Genomic_DNA"/>
</dbReference>
<dbReference type="GO" id="GO:0000030">
    <property type="term" value="F:mannosyltransferase activity"/>
    <property type="evidence" value="ECO:0007669"/>
    <property type="project" value="InterPro"/>
</dbReference>
<evidence type="ECO:0000256" key="8">
    <source>
        <dbReference type="ARBA" id="ARBA00023136"/>
    </source>
</evidence>
<sequence>MIIHAESVSPTVEATIWTQNPTIPMLNLAVQMPTNPPSVPTLVAVKLSSLLWLGRCGFVIDWHNTGYTLLGMSHGSNHIIVKLSKWFEKYFAKTANSSLCVTELMQQWLAHDWGVKLNSATPASNQSSNAGKRSIASNQSSNAATQFANYID</sequence>
<dbReference type="Proteomes" id="UP000233837">
    <property type="component" value="Unassembled WGS sequence"/>
</dbReference>
<evidence type="ECO:0000256" key="7">
    <source>
        <dbReference type="ARBA" id="ARBA00022989"/>
    </source>
</evidence>
<keyword evidence="7" id="KW-1133">Transmembrane helix</keyword>
<keyword evidence="10" id="KW-1185">Reference proteome</keyword>
<name>A0A2I0XGE7_9ASPA</name>
<evidence type="ECO:0000256" key="3">
    <source>
        <dbReference type="ARBA" id="ARBA00022676"/>
    </source>
</evidence>
<keyword evidence="4 9" id="KW-0808">Transferase</keyword>
<gene>
    <name evidence="9" type="ORF">MA16_Dca017870</name>
</gene>
<comment type="subcellular location">
    <subcellularLocation>
        <location evidence="1">Endoplasmic reticulum membrane</location>
        <topology evidence="1">Single-pass membrane protein</topology>
    </subcellularLocation>
</comment>
<organism evidence="9 10">
    <name type="scientific">Dendrobium catenatum</name>
    <dbReference type="NCBI Taxonomy" id="906689"/>
    <lineage>
        <taxon>Eukaryota</taxon>
        <taxon>Viridiplantae</taxon>
        <taxon>Streptophyta</taxon>
        <taxon>Embryophyta</taxon>
        <taxon>Tracheophyta</taxon>
        <taxon>Spermatophyta</taxon>
        <taxon>Magnoliopsida</taxon>
        <taxon>Liliopsida</taxon>
        <taxon>Asparagales</taxon>
        <taxon>Orchidaceae</taxon>
        <taxon>Epidendroideae</taxon>
        <taxon>Malaxideae</taxon>
        <taxon>Dendrobiinae</taxon>
        <taxon>Dendrobium</taxon>
    </lineage>
</organism>
<dbReference type="GO" id="GO:0005789">
    <property type="term" value="C:endoplasmic reticulum membrane"/>
    <property type="evidence" value="ECO:0007669"/>
    <property type="project" value="UniProtKB-SubCell"/>
</dbReference>
<dbReference type="InterPro" id="IPR026051">
    <property type="entry name" value="ALG1-like"/>
</dbReference>
<comment type="pathway">
    <text evidence="2">Protein modification; protein glycosylation.</text>
</comment>
<evidence type="ECO:0000256" key="2">
    <source>
        <dbReference type="ARBA" id="ARBA00004922"/>
    </source>
</evidence>
<keyword evidence="3 9" id="KW-0328">Glycosyltransferase</keyword>
<dbReference type="AlphaFoldDB" id="A0A2I0XGE7"/>
<dbReference type="STRING" id="906689.A0A2I0XGE7"/>
<keyword evidence="6" id="KW-0256">Endoplasmic reticulum</keyword>
<evidence type="ECO:0000313" key="10">
    <source>
        <dbReference type="Proteomes" id="UP000233837"/>
    </source>
</evidence>
<dbReference type="PANTHER" id="PTHR13036">
    <property type="entry name" value="BETA1,4 MANNOSYLTRANSFERASE"/>
    <property type="match status" value="1"/>
</dbReference>
<evidence type="ECO:0000256" key="6">
    <source>
        <dbReference type="ARBA" id="ARBA00022824"/>
    </source>
</evidence>
<evidence type="ECO:0000256" key="1">
    <source>
        <dbReference type="ARBA" id="ARBA00004389"/>
    </source>
</evidence>
<evidence type="ECO:0000256" key="4">
    <source>
        <dbReference type="ARBA" id="ARBA00022679"/>
    </source>
</evidence>